<evidence type="ECO:0000313" key="8">
    <source>
        <dbReference type="Proteomes" id="UP001185092"/>
    </source>
</evidence>
<dbReference type="RefSeq" id="WP_309940140.1">
    <property type="nucleotide sequence ID" value="NZ_AP025305.1"/>
</dbReference>
<feature type="transmembrane region" description="Helical" evidence="5">
    <location>
        <begin position="69"/>
        <end position="98"/>
    </location>
</feature>
<dbReference type="InterPro" id="IPR006694">
    <property type="entry name" value="Fatty_acid_hydroxylase"/>
</dbReference>
<evidence type="ECO:0000313" key="7">
    <source>
        <dbReference type="EMBL" id="MDR6240245.1"/>
    </source>
</evidence>
<gene>
    <name evidence="7" type="ORF">HNQ88_003311</name>
</gene>
<dbReference type="GO" id="GO:0016020">
    <property type="term" value="C:membrane"/>
    <property type="evidence" value="ECO:0007669"/>
    <property type="project" value="UniProtKB-SubCell"/>
</dbReference>
<keyword evidence="2 5" id="KW-0812">Transmembrane</keyword>
<name>A0AAE3XPG8_9BACT</name>
<evidence type="ECO:0000256" key="2">
    <source>
        <dbReference type="ARBA" id="ARBA00022692"/>
    </source>
</evidence>
<dbReference type="AlphaFoldDB" id="A0AAE3XPG8"/>
<accession>A0AAE3XPG8</accession>
<reference evidence="7" key="1">
    <citation type="submission" date="2023-07" db="EMBL/GenBank/DDBJ databases">
        <title>Genomic Encyclopedia of Type Strains, Phase IV (KMG-IV): sequencing the most valuable type-strain genomes for metagenomic binning, comparative biology and taxonomic classification.</title>
        <authorList>
            <person name="Goeker M."/>
        </authorList>
    </citation>
    <scope>NUCLEOTIDE SEQUENCE</scope>
    <source>
        <strain evidence="7">DSM 26174</strain>
    </source>
</reference>
<feature type="transmembrane region" description="Helical" evidence="5">
    <location>
        <begin position="179"/>
        <end position="197"/>
    </location>
</feature>
<dbReference type="Pfam" id="PF04116">
    <property type="entry name" value="FA_hydroxylase"/>
    <property type="match status" value="1"/>
</dbReference>
<protein>
    <submittedName>
        <fullName evidence="7">Sterol desaturase/sphingolipid hydroxylase (Fatty acid hydroxylase superfamily)</fullName>
    </submittedName>
</protein>
<keyword evidence="8" id="KW-1185">Reference proteome</keyword>
<organism evidence="7 8">
    <name type="scientific">Aureibacter tunicatorum</name>
    <dbReference type="NCBI Taxonomy" id="866807"/>
    <lineage>
        <taxon>Bacteria</taxon>
        <taxon>Pseudomonadati</taxon>
        <taxon>Bacteroidota</taxon>
        <taxon>Cytophagia</taxon>
        <taxon>Cytophagales</taxon>
        <taxon>Persicobacteraceae</taxon>
        <taxon>Aureibacter</taxon>
    </lineage>
</organism>
<dbReference type="EMBL" id="JAVDQD010000004">
    <property type="protein sequence ID" value="MDR6240245.1"/>
    <property type="molecule type" value="Genomic_DNA"/>
</dbReference>
<feature type="transmembrane region" description="Helical" evidence="5">
    <location>
        <begin position="29"/>
        <end position="48"/>
    </location>
</feature>
<feature type="transmembrane region" description="Helical" evidence="5">
    <location>
        <begin position="118"/>
        <end position="143"/>
    </location>
</feature>
<keyword evidence="4 5" id="KW-0472">Membrane</keyword>
<evidence type="ECO:0000256" key="3">
    <source>
        <dbReference type="ARBA" id="ARBA00022989"/>
    </source>
</evidence>
<dbReference type="GO" id="GO:0008610">
    <property type="term" value="P:lipid biosynthetic process"/>
    <property type="evidence" value="ECO:0007669"/>
    <property type="project" value="InterPro"/>
</dbReference>
<feature type="transmembrane region" description="Helical" evidence="5">
    <location>
        <begin position="203"/>
        <end position="223"/>
    </location>
</feature>
<dbReference type="GO" id="GO:0005506">
    <property type="term" value="F:iron ion binding"/>
    <property type="evidence" value="ECO:0007669"/>
    <property type="project" value="InterPro"/>
</dbReference>
<keyword evidence="3 5" id="KW-1133">Transmembrane helix</keyword>
<evidence type="ECO:0000259" key="6">
    <source>
        <dbReference type="Pfam" id="PF04116"/>
    </source>
</evidence>
<dbReference type="PANTHER" id="PTHR11863">
    <property type="entry name" value="STEROL DESATURASE"/>
    <property type="match status" value="1"/>
</dbReference>
<comment type="subcellular location">
    <subcellularLocation>
        <location evidence="1">Membrane</location>
    </subcellularLocation>
</comment>
<proteinExistence type="predicted"/>
<sequence>MSLNELWEILLEGLKMPIQMFLTPSKRVYVLHLATSLCIAYVVFLFSGKKQGFFKYILNKKVWTNHSARIDYGLIVFNSFFKVILIAPILVYSLYISFYTTEWLNSQFGYPQYDIPQYAFIIAYTLTLMLANDFMSFFIHYLMHKYEVLWEFHKIHHSATTMNPLTQYRLHPVELMINNIKGTLVIGFVSGFFNFISGHQISVISFLGVNIFNFAFLALGANLRHSHVKLKYPHLLEKILISPFQHQIHHSADPKHFNKNMGSKFALWDWMFGTLVRSKNIEKLKFGLGTRENLQYNSLAKNLYMPFYNLWNRLARIFSKN</sequence>
<feature type="domain" description="Fatty acid hydroxylase" evidence="6">
    <location>
        <begin position="126"/>
        <end position="274"/>
    </location>
</feature>
<evidence type="ECO:0000256" key="1">
    <source>
        <dbReference type="ARBA" id="ARBA00004370"/>
    </source>
</evidence>
<dbReference type="Proteomes" id="UP001185092">
    <property type="component" value="Unassembled WGS sequence"/>
</dbReference>
<comment type="caution">
    <text evidence="7">The sequence shown here is derived from an EMBL/GenBank/DDBJ whole genome shotgun (WGS) entry which is preliminary data.</text>
</comment>
<evidence type="ECO:0000256" key="4">
    <source>
        <dbReference type="ARBA" id="ARBA00023136"/>
    </source>
</evidence>
<dbReference type="InterPro" id="IPR050307">
    <property type="entry name" value="Sterol_Desaturase_Related"/>
</dbReference>
<dbReference type="GO" id="GO:0016491">
    <property type="term" value="F:oxidoreductase activity"/>
    <property type="evidence" value="ECO:0007669"/>
    <property type="project" value="InterPro"/>
</dbReference>
<evidence type="ECO:0000256" key="5">
    <source>
        <dbReference type="SAM" id="Phobius"/>
    </source>
</evidence>